<dbReference type="Proteomes" id="UP000009282">
    <property type="component" value="Chromosome"/>
</dbReference>
<gene>
    <name evidence="1" type="ordered locus">GNIT_0502</name>
</gene>
<dbReference type="SUPFAM" id="SSF101327">
    <property type="entry name" value="YgfB-like"/>
    <property type="match status" value="1"/>
</dbReference>
<evidence type="ECO:0000313" key="1">
    <source>
        <dbReference type="EMBL" id="AEP28656.1"/>
    </source>
</evidence>
<dbReference type="Pfam" id="PF03695">
    <property type="entry name" value="UPF0149"/>
    <property type="match status" value="1"/>
</dbReference>
<accession>G4QJJ6</accession>
<dbReference type="InterPro" id="IPR036255">
    <property type="entry name" value="YgfB-like_sf"/>
</dbReference>
<reference evidence="1 2" key="1">
    <citation type="journal article" date="2011" name="J. Bacteriol.">
        <title>Complete genome sequence of seawater bacterium Glaciecola nitratireducens FR1064T.</title>
        <authorList>
            <person name="Bian F."/>
            <person name="Qin Q.L."/>
            <person name="Xie B.B."/>
            <person name="Shu Y.L."/>
            <person name="Zhang X.Y."/>
            <person name="Yu Y."/>
            <person name="Chen B."/>
            <person name="Chen X.L."/>
            <person name="Zhou B.C."/>
            <person name="Zhang Y.Z."/>
        </authorList>
    </citation>
    <scope>NUCLEOTIDE SEQUENCE [LARGE SCALE GENOMIC DNA]</scope>
    <source>
        <strain evidence="2">JCM 12485 / KCTC 12276 / FR1064</strain>
    </source>
</reference>
<dbReference type="OrthoDB" id="6383265at2"/>
<dbReference type="eggNOG" id="COG3318">
    <property type="taxonomic scope" value="Bacteria"/>
</dbReference>
<protein>
    <submittedName>
        <fullName evidence="1">YecA family protein</fullName>
    </submittedName>
</protein>
<keyword evidence="2" id="KW-1185">Reference proteome</keyword>
<organism evidence="1 2">
    <name type="scientific">Glaciecola nitratireducens (strain JCM 12485 / KCTC 12276 / FR1064)</name>
    <dbReference type="NCBI Taxonomy" id="1085623"/>
    <lineage>
        <taxon>Bacteria</taxon>
        <taxon>Pseudomonadati</taxon>
        <taxon>Pseudomonadota</taxon>
        <taxon>Gammaproteobacteria</taxon>
        <taxon>Alteromonadales</taxon>
        <taxon>Alteromonadaceae</taxon>
        <taxon>Brumicola</taxon>
    </lineage>
</organism>
<dbReference type="HOGENOM" id="CLU_1183021_0_0_6"/>
<dbReference type="AlphaFoldDB" id="G4QJJ6"/>
<dbReference type="RefSeq" id="WP_014107533.1">
    <property type="nucleotide sequence ID" value="NC_016041.1"/>
</dbReference>
<dbReference type="InterPro" id="IPR011978">
    <property type="entry name" value="YgfB-like"/>
</dbReference>
<dbReference type="KEGG" id="gni:GNIT_0502"/>
<sequence>MNLLLIYQSPEIADMLHSRYYVEGAIFGAAVTPEIPMPDVWLPWAIKNHGQMQNNQQADSITDALFDYFKYCLQQMKDNAQCLPSYAVFEDDGDGLVDFPGSNSPLSQWLQGLLMAHSSMESVWQHAWQLMQEKAPEQAPVLAKKLKHSLGMFSTFADNALAMEQAKKRGQADFERKLPLIALSLPEALNTYVSISGELASYLPNQFETFVQKPV</sequence>
<dbReference type="EMBL" id="CP003060">
    <property type="protein sequence ID" value="AEP28656.1"/>
    <property type="molecule type" value="Genomic_DNA"/>
</dbReference>
<name>G4QJJ6_GLANF</name>
<evidence type="ECO:0000313" key="2">
    <source>
        <dbReference type="Proteomes" id="UP000009282"/>
    </source>
</evidence>
<proteinExistence type="predicted"/>